<evidence type="ECO:0000313" key="8">
    <source>
        <dbReference type="Proteomes" id="UP001500503"/>
    </source>
</evidence>
<keyword evidence="2" id="KW-0732">Signal</keyword>
<evidence type="ECO:0000256" key="3">
    <source>
        <dbReference type="ARBA" id="ARBA00022801"/>
    </source>
</evidence>
<comment type="caution">
    <text evidence="7">The sequence shown here is derived from an EMBL/GenBank/DDBJ whole genome shotgun (WGS) entry which is preliminary data.</text>
</comment>
<evidence type="ECO:0000313" key="7">
    <source>
        <dbReference type="EMBL" id="GAA4488189.1"/>
    </source>
</evidence>
<dbReference type="Pfam" id="PF08386">
    <property type="entry name" value="Abhydrolase_4"/>
    <property type="match status" value="1"/>
</dbReference>
<dbReference type="PANTHER" id="PTHR43248:SF29">
    <property type="entry name" value="TRIPEPTIDYL AMINOPEPTIDASE"/>
    <property type="match status" value="1"/>
</dbReference>
<evidence type="ECO:0000256" key="1">
    <source>
        <dbReference type="ARBA" id="ARBA00010088"/>
    </source>
</evidence>
<dbReference type="InterPro" id="IPR000073">
    <property type="entry name" value="AB_hydrolase_1"/>
</dbReference>
<dbReference type="Gene3D" id="3.40.50.1820">
    <property type="entry name" value="alpha/beta hydrolase"/>
    <property type="match status" value="2"/>
</dbReference>
<feature type="region of interest" description="Disordered" evidence="4">
    <location>
        <begin position="424"/>
        <end position="471"/>
    </location>
</feature>
<dbReference type="InterPro" id="IPR013595">
    <property type="entry name" value="Pept_S33_TAP-like_C"/>
</dbReference>
<dbReference type="SUPFAM" id="SSF53474">
    <property type="entry name" value="alpha/beta-Hydrolases"/>
    <property type="match status" value="2"/>
</dbReference>
<reference evidence="8" key="1">
    <citation type="journal article" date="2019" name="Int. J. Syst. Evol. Microbiol.">
        <title>The Global Catalogue of Microorganisms (GCM) 10K type strain sequencing project: providing services to taxonomists for standard genome sequencing and annotation.</title>
        <authorList>
            <consortium name="The Broad Institute Genomics Platform"/>
            <consortium name="The Broad Institute Genome Sequencing Center for Infectious Disease"/>
            <person name="Wu L."/>
            <person name="Ma J."/>
        </authorList>
    </citation>
    <scope>NUCLEOTIDE SEQUENCE [LARGE SCALE GENOMIC DNA]</scope>
    <source>
        <strain evidence="8">JCM 17933</strain>
    </source>
</reference>
<feature type="domain" description="AB hydrolase-1" evidence="5">
    <location>
        <begin position="143"/>
        <end position="271"/>
    </location>
</feature>
<evidence type="ECO:0000256" key="2">
    <source>
        <dbReference type="ARBA" id="ARBA00022729"/>
    </source>
</evidence>
<keyword evidence="3" id="KW-0378">Hydrolase</keyword>
<dbReference type="EMBL" id="BAABHF010000013">
    <property type="protein sequence ID" value="GAA4488189.1"/>
    <property type="molecule type" value="Genomic_DNA"/>
</dbReference>
<dbReference type="Proteomes" id="UP001500503">
    <property type="component" value="Unassembled WGS sequence"/>
</dbReference>
<dbReference type="Pfam" id="PF00561">
    <property type="entry name" value="Abhydrolase_1"/>
    <property type="match status" value="1"/>
</dbReference>
<proteinExistence type="inferred from homology"/>
<sequence>MRRNRASTHGHSDHRGRSAGLRAAGTRFTRPATALWAAGVLTAVLLPIAASKSAVAAAPASASASITPPVPKLDWKTCDGDFQCAVAQVPLDYRDPRGKTISVAVERHQATDSAHRIGSLFVNGGGPSEQLSSFTVGYKQLPRAWRARYDIVGFDLRGFGSSTAVKCFPTAEAEEEFLSGAPIGFPVGAKETSAWIRTWAGFDERCAKRNGGLLEHISTADAARDMDLLRQAVGDPQLNYMGLSYGTVLGATYANLFPAEVGHMALDGNLDAVAYSNGKDGLPTFLSVGNDQASAAVFKDFLDLCGKASTAACAFSAGTPAATHAKYITLLRRLRQHPVTIGDTKNCGYACGVLSIPLGSVSQWAMGADLLQQMWVASSGAAAGSAASTSSALSSPAVSAPAAATTSSAISSPAVSAPAAATTSSAISSPAVPTPAAATTSSAISSPAVPTPAAATTPPAISSPAVPTPAAATTSSIVSSPTVSMPAAATTSSAVPMSSVASMPSATSAAKLRARTTRSGSDAPASAVYTGHEQFLAMLCSDSPNPRDPSAYTTASRLAYATSGPMGLGPAWITEPCAGWPQGKDRYTGPWDRRTANPILLLNNTKDPATSYQGAVALSRELARARLLTVDGYGHTVFSNPSACAMEYETRYLLTGALPPAGTVCKQDATPFPEASEK</sequence>
<evidence type="ECO:0000259" key="6">
    <source>
        <dbReference type="Pfam" id="PF08386"/>
    </source>
</evidence>
<accession>A0ABP8PLA3</accession>
<feature type="domain" description="Peptidase S33 tripeptidyl aminopeptidase-like C-terminal" evidence="6">
    <location>
        <begin position="568"/>
        <end position="665"/>
    </location>
</feature>
<organism evidence="7 8">
    <name type="scientific">Actinoallomurus oryzae</name>
    <dbReference type="NCBI Taxonomy" id="502180"/>
    <lineage>
        <taxon>Bacteria</taxon>
        <taxon>Bacillati</taxon>
        <taxon>Actinomycetota</taxon>
        <taxon>Actinomycetes</taxon>
        <taxon>Streptosporangiales</taxon>
        <taxon>Thermomonosporaceae</taxon>
        <taxon>Actinoallomurus</taxon>
    </lineage>
</organism>
<dbReference type="InterPro" id="IPR029058">
    <property type="entry name" value="AB_hydrolase_fold"/>
</dbReference>
<evidence type="ECO:0000256" key="4">
    <source>
        <dbReference type="SAM" id="MobiDB-lite"/>
    </source>
</evidence>
<keyword evidence="8" id="KW-1185">Reference proteome</keyword>
<feature type="region of interest" description="Disordered" evidence="4">
    <location>
        <begin position="1"/>
        <end position="23"/>
    </location>
</feature>
<dbReference type="InterPro" id="IPR051601">
    <property type="entry name" value="Serine_prot/Carboxylest_S33"/>
</dbReference>
<evidence type="ECO:0000259" key="5">
    <source>
        <dbReference type="Pfam" id="PF00561"/>
    </source>
</evidence>
<protein>
    <submittedName>
        <fullName evidence="7">Uncharacterized protein</fullName>
    </submittedName>
</protein>
<name>A0ABP8PLA3_9ACTN</name>
<gene>
    <name evidence="7" type="ORF">GCM10023191_017180</name>
</gene>
<comment type="similarity">
    <text evidence="1">Belongs to the peptidase S33 family.</text>
</comment>
<dbReference type="PANTHER" id="PTHR43248">
    <property type="entry name" value="2-SUCCINYL-6-HYDROXY-2,4-CYCLOHEXADIENE-1-CARBOXYLATE SYNTHASE"/>
    <property type="match status" value="1"/>
</dbReference>